<evidence type="ECO:0000256" key="14">
    <source>
        <dbReference type="ARBA" id="ARBA00052399"/>
    </source>
</evidence>
<evidence type="ECO:0000256" key="21">
    <source>
        <dbReference type="ARBA" id="ARBA00078938"/>
    </source>
</evidence>
<feature type="compositionally biased region" description="Low complexity" evidence="22">
    <location>
        <begin position="294"/>
        <end position="306"/>
    </location>
</feature>
<dbReference type="AlphaFoldDB" id="A0A559LYW1"/>
<dbReference type="Proteomes" id="UP000315522">
    <property type="component" value="Unassembled WGS sequence"/>
</dbReference>
<dbReference type="PANTHER" id="PTHR10578:SF104">
    <property type="entry name" value="CYTOCHROME B2, MITOCHONDRIAL-RELATED"/>
    <property type="match status" value="1"/>
</dbReference>
<dbReference type="CDD" id="cd02922">
    <property type="entry name" value="FCB2_FMN"/>
    <property type="match status" value="1"/>
</dbReference>
<evidence type="ECO:0000256" key="19">
    <source>
        <dbReference type="ARBA" id="ARBA00075949"/>
    </source>
</evidence>
<reference evidence="25 26" key="1">
    <citation type="submission" date="2018-05" db="EMBL/GenBank/DDBJ databases">
        <title>Genome sequencing and assembly of the regulated plant pathogen Lachnellula willkommii and related sister species for the development of diagnostic species identification markers.</title>
        <authorList>
            <person name="Giroux E."/>
            <person name="Bilodeau G."/>
        </authorList>
    </citation>
    <scope>NUCLEOTIDE SEQUENCE [LARGE SCALE GENOMIC DNA]</scope>
    <source>
        <strain evidence="25 26">CBS 172.35</strain>
    </source>
</reference>
<evidence type="ECO:0000259" key="23">
    <source>
        <dbReference type="PROSITE" id="PS50255"/>
    </source>
</evidence>
<keyword evidence="6" id="KW-0349">Heme</keyword>
<dbReference type="PANTHER" id="PTHR10578">
    <property type="entry name" value="S -2-HYDROXY-ACID OXIDASE-RELATED"/>
    <property type="match status" value="1"/>
</dbReference>
<keyword evidence="11" id="KW-0560">Oxidoreductase</keyword>
<dbReference type="FunFam" id="3.10.120.10:FF:000009">
    <property type="entry name" value="Cytochrome b2, mitochondrial, putative"/>
    <property type="match status" value="1"/>
</dbReference>
<keyword evidence="13" id="KW-0496">Mitochondrion</keyword>
<evidence type="ECO:0000256" key="17">
    <source>
        <dbReference type="ARBA" id="ARBA00066458"/>
    </source>
</evidence>
<evidence type="ECO:0000256" key="4">
    <source>
        <dbReference type="ARBA" id="ARBA00011881"/>
    </source>
</evidence>
<keyword evidence="8" id="KW-0288">FMN</keyword>
<evidence type="ECO:0000313" key="25">
    <source>
        <dbReference type="EMBL" id="TVY85904.1"/>
    </source>
</evidence>
<dbReference type="Gene3D" id="3.10.120.10">
    <property type="entry name" value="Cytochrome b5-like heme/steroid binding domain"/>
    <property type="match status" value="1"/>
</dbReference>
<evidence type="ECO:0000256" key="3">
    <source>
        <dbReference type="ARBA" id="ARBA00004569"/>
    </source>
</evidence>
<comment type="subunit">
    <text evidence="4">Homotetramer.</text>
</comment>
<dbReference type="PROSITE" id="PS50255">
    <property type="entry name" value="CYTOCHROME_B5_2"/>
    <property type="match status" value="1"/>
</dbReference>
<dbReference type="EC" id="1.1.2.3" evidence="17"/>
<keyword evidence="12" id="KW-0408">Iron</keyword>
<sequence>MEQLHFLTATEVSQHNTPGDCWIVIAGQIWDLTDFASQHPGGSQIIFKFAGQDATQIYNEIHPPSLIRKTLTISKFKGTLRPSTHITLPTPNVQALVQNSGANNGFPPLASILSAQDFEKAAKAMLSPKAYAYYSSAATDLVSVNANMNFWSRIWFRPRLLRNVTHVNTTCKIQGVTSSVPFLVAPAAMAKLAHPQGELAIARACKRNGVIQCEGLCRSNRVKASINASYPIEDIISEAPDHPFFFQLYVNKNKESSELLLKRVWDLGVRVLFLTVDAPVPGKREADERVKAETSISTPMSGTSSSSDEKGSGLTRTLATYIDSGLSWCDLVWVRKAWAGKLVLKGLQSVEDVKLAAEHKVDGVVLSNHGGRNLDTSPPALLVLLELRKHFPGAFSKMEIHIDGGIRRGTDILKAYCLGATAVLLGRPFLYSLAYGERGVERLIGILRDEVETGMRLLGVTNLGQLRPGLINTQDINHLLVHSLDELNGGQSLKPKI</sequence>
<dbReference type="InterPro" id="IPR037396">
    <property type="entry name" value="FMN_HAD"/>
</dbReference>
<evidence type="ECO:0000259" key="24">
    <source>
        <dbReference type="PROSITE" id="PS51349"/>
    </source>
</evidence>
<evidence type="ECO:0000256" key="13">
    <source>
        <dbReference type="ARBA" id="ARBA00023128"/>
    </source>
</evidence>
<evidence type="ECO:0000256" key="11">
    <source>
        <dbReference type="ARBA" id="ARBA00023002"/>
    </source>
</evidence>
<evidence type="ECO:0000256" key="10">
    <source>
        <dbReference type="ARBA" id="ARBA00022946"/>
    </source>
</evidence>
<proteinExistence type="inferred from homology"/>
<keyword evidence="9" id="KW-0479">Metal-binding</keyword>
<dbReference type="GO" id="GO:0005758">
    <property type="term" value="C:mitochondrial intermembrane space"/>
    <property type="evidence" value="ECO:0007669"/>
    <property type="project" value="UniProtKB-SubCell"/>
</dbReference>
<evidence type="ECO:0000256" key="15">
    <source>
        <dbReference type="ARBA" id="ARBA00061137"/>
    </source>
</evidence>
<dbReference type="InterPro" id="IPR001199">
    <property type="entry name" value="Cyt_B5-like_heme/steroid-bd"/>
</dbReference>
<dbReference type="InterPro" id="IPR013785">
    <property type="entry name" value="Aldolase_TIM"/>
</dbReference>
<dbReference type="Gene3D" id="3.20.20.70">
    <property type="entry name" value="Aldolase class I"/>
    <property type="match status" value="1"/>
</dbReference>
<evidence type="ECO:0000256" key="12">
    <source>
        <dbReference type="ARBA" id="ARBA00023004"/>
    </source>
</evidence>
<feature type="domain" description="FMN hydroxy acid dehydrogenase" evidence="24">
    <location>
        <begin position="107"/>
        <end position="476"/>
    </location>
</feature>
<dbReference type="GO" id="GO:0004460">
    <property type="term" value="F:L-lactate dehydrogenase (cytochrome) activity"/>
    <property type="evidence" value="ECO:0007669"/>
    <property type="project" value="UniProtKB-EC"/>
</dbReference>
<dbReference type="InterPro" id="IPR036400">
    <property type="entry name" value="Cyt_B5-like_heme/steroid_sf"/>
</dbReference>
<comment type="similarity">
    <text evidence="15">In the C-terminal section; belongs to the FMN-dependent alpha-hydroxy acid dehydrogenase family.</text>
</comment>
<evidence type="ECO:0000256" key="2">
    <source>
        <dbReference type="ARBA" id="ARBA00001970"/>
    </source>
</evidence>
<keyword evidence="7" id="KW-0285">Flavoprotein</keyword>
<keyword evidence="5" id="KW-0813">Transport</keyword>
<protein>
    <recommendedName>
        <fullName evidence="18">L-lactate dehydrogenase (cytochrome)</fullName>
        <ecNumber evidence="17">1.1.2.3</ecNumber>
    </recommendedName>
    <alternativeName>
        <fullName evidence="20">Cytochrome b2</fullName>
    </alternativeName>
    <alternativeName>
        <fullName evidence="19">Flavocytochrome b2</fullName>
    </alternativeName>
    <alternativeName>
        <fullName evidence="21">L-lactate ferricytochrome c oxidoreductase</fullName>
    </alternativeName>
</protein>
<organism evidence="25 26">
    <name type="scientific">Lachnellula willkommii</name>
    <dbReference type="NCBI Taxonomy" id="215461"/>
    <lineage>
        <taxon>Eukaryota</taxon>
        <taxon>Fungi</taxon>
        <taxon>Dikarya</taxon>
        <taxon>Ascomycota</taxon>
        <taxon>Pezizomycotina</taxon>
        <taxon>Leotiomycetes</taxon>
        <taxon>Helotiales</taxon>
        <taxon>Lachnaceae</taxon>
        <taxon>Lachnellula</taxon>
    </lineage>
</organism>
<comment type="subcellular location">
    <subcellularLocation>
        <location evidence="3">Mitochondrion intermembrane space</location>
    </subcellularLocation>
</comment>
<dbReference type="FunFam" id="3.20.20.70:FF:000062">
    <property type="entry name" value="Cytochrome b2, mitochondrial, putative"/>
    <property type="match status" value="1"/>
</dbReference>
<feature type="region of interest" description="Disordered" evidence="22">
    <location>
        <begin position="284"/>
        <end position="312"/>
    </location>
</feature>
<comment type="cofactor">
    <cofactor evidence="1">
        <name>FMN</name>
        <dbReference type="ChEBI" id="CHEBI:58210"/>
    </cofactor>
</comment>
<keyword evidence="26" id="KW-1185">Reference proteome</keyword>
<evidence type="ECO:0000256" key="16">
    <source>
        <dbReference type="ARBA" id="ARBA00061589"/>
    </source>
</evidence>
<comment type="caution">
    <text evidence="25">The sequence shown here is derived from an EMBL/GenBank/DDBJ whole genome shotgun (WGS) entry which is preliminary data.</text>
</comment>
<dbReference type="InterPro" id="IPR037458">
    <property type="entry name" value="L-MDH/L-LDH_FMN-bd"/>
</dbReference>
<evidence type="ECO:0000256" key="18">
    <source>
        <dbReference type="ARBA" id="ARBA00068515"/>
    </source>
</evidence>
<comment type="cofactor">
    <cofactor evidence="2">
        <name>heme b</name>
        <dbReference type="ChEBI" id="CHEBI:60344"/>
    </cofactor>
</comment>
<evidence type="ECO:0000256" key="7">
    <source>
        <dbReference type="ARBA" id="ARBA00022630"/>
    </source>
</evidence>
<dbReference type="SMART" id="SM01117">
    <property type="entry name" value="Cyt-b5"/>
    <property type="match status" value="1"/>
</dbReference>
<dbReference type="InterPro" id="IPR000262">
    <property type="entry name" value="FMN-dep_DH"/>
</dbReference>
<dbReference type="SUPFAM" id="SSF55856">
    <property type="entry name" value="Cytochrome b5-like heme/steroid binding domain"/>
    <property type="match status" value="1"/>
</dbReference>
<comment type="similarity">
    <text evidence="16">In the N-terminal section; belongs to the cytochrome b5 family.</text>
</comment>
<dbReference type="GO" id="GO:0046872">
    <property type="term" value="F:metal ion binding"/>
    <property type="evidence" value="ECO:0007669"/>
    <property type="project" value="UniProtKB-KW"/>
</dbReference>
<keyword evidence="10" id="KW-0809">Transit peptide</keyword>
<accession>A0A559LYW1</accession>
<evidence type="ECO:0000256" key="1">
    <source>
        <dbReference type="ARBA" id="ARBA00001917"/>
    </source>
</evidence>
<dbReference type="EMBL" id="QGML01005003">
    <property type="protein sequence ID" value="TVY85904.1"/>
    <property type="molecule type" value="Genomic_DNA"/>
</dbReference>
<dbReference type="SUPFAM" id="SSF51395">
    <property type="entry name" value="FMN-linked oxidoreductases"/>
    <property type="match status" value="1"/>
</dbReference>
<evidence type="ECO:0000256" key="6">
    <source>
        <dbReference type="ARBA" id="ARBA00022617"/>
    </source>
</evidence>
<comment type="catalytic activity">
    <reaction evidence="14">
        <text>(S)-lactate + 2 Fe(III)-[cytochrome c] = 2 Fe(II)-[cytochrome c] + pyruvate + 2 H(+)</text>
        <dbReference type="Rhea" id="RHEA:19909"/>
        <dbReference type="Rhea" id="RHEA-COMP:10350"/>
        <dbReference type="Rhea" id="RHEA-COMP:14399"/>
        <dbReference type="ChEBI" id="CHEBI:15361"/>
        <dbReference type="ChEBI" id="CHEBI:15378"/>
        <dbReference type="ChEBI" id="CHEBI:16651"/>
        <dbReference type="ChEBI" id="CHEBI:29033"/>
        <dbReference type="ChEBI" id="CHEBI:29034"/>
        <dbReference type="EC" id="1.1.2.3"/>
    </reaction>
    <physiologicalReaction direction="left-to-right" evidence="14">
        <dbReference type="Rhea" id="RHEA:19910"/>
    </physiologicalReaction>
</comment>
<dbReference type="Pfam" id="PF01070">
    <property type="entry name" value="FMN_dh"/>
    <property type="match status" value="1"/>
</dbReference>
<evidence type="ECO:0000313" key="26">
    <source>
        <dbReference type="Proteomes" id="UP000315522"/>
    </source>
</evidence>
<evidence type="ECO:0000256" key="8">
    <source>
        <dbReference type="ARBA" id="ARBA00022643"/>
    </source>
</evidence>
<dbReference type="Pfam" id="PF00173">
    <property type="entry name" value="Cyt-b5"/>
    <property type="match status" value="1"/>
</dbReference>
<dbReference type="PROSITE" id="PS51349">
    <property type="entry name" value="FMN_HYDROXY_ACID_DH_2"/>
    <property type="match status" value="1"/>
</dbReference>
<feature type="domain" description="Cytochrome b5 heme-binding" evidence="23">
    <location>
        <begin position="4"/>
        <end position="81"/>
    </location>
</feature>
<name>A0A559LYW1_9HELO</name>
<evidence type="ECO:0000256" key="5">
    <source>
        <dbReference type="ARBA" id="ARBA00022448"/>
    </source>
</evidence>
<evidence type="ECO:0000256" key="20">
    <source>
        <dbReference type="ARBA" id="ARBA00078774"/>
    </source>
</evidence>
<evidence type="ECO:0000256" key="22">
    <source>
        <dbReference type="SAM" id="MobiDB-lite"/>
    </source>
</evidence>
<evidence type="ECO:0000256" key="9">
    <source>
        <dbReference type="ARBA" id="ARBA00022723"/>
    </source>
</evidence>
<gene>
    <name evidence="25" type="primary">CYB2_0</name>
    <name evidence="25" type="ORF">LAWI1_G007471</name>
</gene>